<evidence type="ECO:0000313" key="1">
    <source>
        <dbReference type="EMBL" id="MBK1870782.1"/>
    </source>
</evidence>
<sequence length="284" mass="31016">MTISTMMPFSNVAHLAFEDKLKATQLADFPELSLMPIEVERILAGGLSFADMKAKAADHGVRITRLDPLNTWPRLWRPDNMDEAYIRTVDTTPDAFFKLADGLGITQMSLNATFPRNAMPVAEITEHYANICKMAREHGLVCDLEFIPLWGVPTLDLAWEIVKGADAPNGGLVFDVWHFVRGGSTADLLREIPGHLIHCVQLNDGPLVLSPGVSIKDDCYNRFFPGDGEFPNVELVRILTATGGLNGVGPEVFSPMLAKMSVEEVARKSADSVAQVLRAAGVDA</sequence>
<dbReference type="EMBL" id="JAENHL010000008">
    <property type="protein sequence ID" value="MBK1870782.1"/>
    <property type="molecule type" value="Genomic_DNA"/>
</dbReference>
<proteinExistence type="predicted"/>
<dbReference type="Proteomes" id="UP000616151">
    <property type="component" value="Unassembled WGS sequence"/>
</dbReference>
<protein>
    <submittedName>
        <fullName evidence="1">Sugar phosphate isomerase/epimerase</fullName>
    </submittedName>
</protein>
<keyword evidence="1" id="KW-0413">Isomerase</keyword>
<keyword evidence="2" id="KW-1185">Reference proteome</keyword>
<reference evidence="1" key="1">
    <citation type="submission" date="2021-01" db="EMBL/GenBank/DDBJ databases">
        <authorList>
            <person name="Sun Q."/>
        </authorList>
    </citation>
    <scope>NUCLEOTIDE SEQUENCE</scope>
    <source>
        <strain evidence="1">YIM B02566</strain>
    </source>
</reference>
<comment type="caution">
    <text evidence="1">The sequence shown here is derived from an EMBL/GenBank/DDBJ whole genome shotgun (WGS) entry which is preliminary data.</text>
</comment>
<accession>A0ACC5RDU6</accession>
<evidence type="ECO:0000313" key="2">
    <source>
        <dbReference type="Proteomes" id="UP000616151"/>
    </source>
</evidence>
<organism evidence="1 2">
    <name type="scientific">Taklimakanibacter albus</name>
    <dbReference type="NCBI Taxonomy" id="2800327"/>
    <lineage>
        <taxon>Bacteria</taxon>
        <taxon>Pseudomonadati</taxon>
        <taxon>Pseudomonadota</taxon>
        <taxon>Alphaproteobacteria</taxon>
        <taxon>Hyphomicrobiales</taxon>
        <taxon>Aestuariivirgaceae</taxon>
        <taxon>Taklimakanibacter</taxon>
    </lineage>
</organism>
<name>A0ACC5RDU6_9HYPH</name>
<gene>
    <name evidence="1" type="ORF">JHL16_30735</name>
</gene>